<feature type="transmembrane region" description="Helical" evidence="8">
    <location>
        <begin position="101"/>
        <end position="119"/>
    </location>
</feature>
<evidence type="ECO:0000313" key="9">
    <source>
        <dbReference type="EMBL" id="GAA0230649.1"/>
    </source>
</evidence>
<keyword evidence="6 8" id="KW-1133">Transmembrane helix</keyword>
<organism evidence="9 10">
    <name type="scientific">Castellaniella daejeonensis</name>
    <dbReference type="NCBI Taxonomy" id="659013"/>
    <lineage>
        <taxon>Bacteria</taxon>
        <taxon>Pseudomonadati</taxon>
        <taxon>Pseudomonadota</taxon>
        <taxon>Betaproteobacteria</taxon>
        <taxon>Burkholderiales</taxon>
        <taxon>Alcaligenaceae</taxon>
        <taxon>Castellaniella</taxon>
    </lineage>
</organism>
<keyword evidence="5 8" id="KW-0812">Transmembrane</keyword>
<reference evidence="9 10" key="1">
    <citation type="journal article" date="2019" name="Int. J. Syst. Evol. Microbiol.">
        <title>The Global Catalogue of Microorganisms (GCM) 10K type strain sequencing project: providing services to taxonomists for standard genome sequencing and annotation.</title>
        <authorList>
            <consortium name="The Broad Institute Genomics Platform"/>
            <consortium name="The Broad Institute Genome Sequencing Center for Infectious Disease"/>
            <person name="Wu L."/>
            <person name="Ma J."/>
        </authorList>
    </citation>
    <scope>NUCLEOTIDE SEQUENCE [LARGE SCALE GENOMIC DNA]</scope>
    <source>
        <strain evidence="9 10">JCM 16240</strain>
    </source>
</reference>
<comment type="caution">
    <text evidence="9">The sequence shown here is derived from an EMBL/GenBank/DDBJ whole genome shotgun (WGS) entry which is preliminary data.</text>
</comment>
<feature type="transmembrane region" description="Helical" evidence="8">
    <location>
        <begin position="154"/>
        <end position="173"/>
    </location>
</feature>
<evidence type="ECO:0000256" key="7">
    <source>
        <dbReference type="ARBA" id="ARBA00023136"/>
    </source>
</evidence>
<dbReference type="RefSeq" id="WP_325125073.1">
    <property type="nucleotide sequence ID" value="NZ_BAAAFN010000015.1"/>
</dbReference>
<feature type="transmembrane region" description="Helical" evidence="8">
    <location>
        <begin position="185"/>
        <end position="210"/>
    </location>
</feature>
<name>A0ABN0TUQ1_9BURK</name>
<dbReference type="Pfam" id="PF01925">
    <property type="entry name" value="TauE"/>
    <property type="match status" value="1"/>
</dbReference>
<evidence type="ECO:0000256" key="4">
    <source>
        <dbReference type="ARBA" id="ARBA00022475"/>
    </source>
</evidence>
<dbReference type="PANTHER" id="PTHR30269">
    <property type="entry name" value="TRANSMEMBRANE PROTEIN YFCA"/>
    <property type="match status" value="1"/>
</dbReference>
<evidence type="ECO:0000313" key="10">
    <source>
        <dbReference type="Proteomes" id="UP001501176"/>
    </source>
</evidence>
<evidence type="ECO:0000256" key="5">
    <source>
        <dbReference type="ARBA" id="ARBA00022692"/>
    </source>
</evidence>
<gene>
    <name evidence="9" type="ORF">GCM10009125_19490</name>
</gene>
<dbReference type="InterPro" id="IPR052017">
    <property type="entry name" value="TSUP"/>
</dbReference>
<dbReference type="InterPro" id="IPR002781">
    <property type="entry name" value="TM_pro_TauE-like"/>
</dbReference>
<sequence length="250" mass="26244">MEITFDVAVLLFFVALLAGIVDAIAGGGGLITIPALLAAGLPPGAAIATNKIGGIAGSTAATLHFLRMRQIDLKRSRWMMLTTFLGALTGGIALTHIDSGVLRQVIPFLLIGFALYFLLSPRVGAEDRAQRIAPALYAATLAPLIGFYDGFFGPGTGTFLAISCVTLLGFNLVKATAHAKLLNLCSNLASVLFFAASGHIVWSFGLPMLAGQWIGGTIGARLAITRGHQLIRILMVAMAVIVSVKMLLER</sequence>
<accession>A0ABN0TUQ1</accession>
<evidence type="ECO:0000256" key="8">
    <source>
        <dbReference type="RuleBase" id="RU363041"/>
    </source>
</evidence>
<evidence type="ECO:0000256" key="3">
    <source>
        <dbReference type="ARBA" id="ARBA00022448"/>
    </source>
</evidence>
<comment type="subcellular location">
    <subcellularLocation>
        <location evidence="1 8">Cell membrane</location>
        <topology evidence="1 8">Multi-pass membrane protein</topology>
    </subcellularLocation>
</comment>
<evidence type="ECO:0000256" key="6">
    <source>
        <dbReference type="ARBA" id="ARBA00022989"/>
    </source>
</evidence>
<evidence type="ECO:0000256" key="1">
    <source>
        <dbReference type="ARBA" id="ARBA00004651"/>
    </source>
</evidence>
<comment type="similarity">
    <text evidence="2 8">Belongs to the 4-toluene sulfonate uptake permease (TSUP) (TC 2.A.102) family.</text>
</comment>
<feature type="transmembrane region" description="Helical" evidence="8">
    <location>
        <begin position="131"/>
        <end position="148"/>
    </location>
</feature>
<feature type="transmembrane region" description="Helical" evidence="8">
    <location>
        <begin position="78"/>
        <end position="95"/>
    </location>
</feature>
<keyword evidence="4 8" id="KW-1003">Cell membrane</keyword>
<evidence type="ECO:0000256" key="2">
    <source>
        <dbReference type="ARBA" id="ARBA00009142"/>
    </source>
</evidence>
<protein>
    <recommendedName>
        <fullName evidence="8">Probable membrane transporter protein</fullName>
    </recommendedName>
</protein>
<dbReference type="EMBL" id="BAAAFN010000015">
    <property type="protein sequence ID" value="GAA0230649.1"/>
    <property type="molecule type" value="Genomic_DNA"/>
</dbReference>
<keyword evidence="10" id="KW-1185">Reference proteome</keyword>
<proteinExistence type="inferred from homology"/>
<feature type="transmembrane region" description="Helical" evidence="8">
    <location>
        <begin position="230"/>
        <end position="248"/>
    </location>
</feature>
<dbReference type="PANTHER" id="PTHR30269:SF0">
    <property type="entry name" value="MEMBRANE TRANSPORTER PROTEIN YFCA-RELATED"/>
    <property type="match status" value="1"/>
</dbReference>
<keyword evidence="3" id="KW-0813">Transport</keyword>
<keyword evidence="7 8" id="KW-0472">Membrane</keyword>
<feature type="transmembrane region" description="Helical" evidence="8">
    <location>
        <begin position="47"/>
        <end position="66"/>
    </location>
</feature>
<dbReference type="Proteomes" id="UP001501176">
    <property type="component" value="Unassembled WGS sequence"/>
</dbReference>